<keyword evidence="8" id="KW-0902">Two-component regulatory system</keyword>
<keyword evidence="7" id="KW-0067">ATP-binding</keyword>
<dbReference type="InterPro" id="IPR004358">
    <property type="entry name" value="Sig_transdc_His_kin-like_C"/>
</dbReference>
<gene>
    <name evidence="11" type="ORF">ACERZ8_18345</name>
</gene>
<keyword evidence="9" id="KW-0472">Membrane</keyword>
<feature type="domain" description="Histidine kinase" evidence="10">
    <location>
        <begin position="174"/>
        <end position="383"/>
    </location>
</feature>
<evidence type="ECO:0000259" key="10">
    <source>
        <dbReference type="PROSITE" id="PS50109"/>
    </source>
</evidence>
<accession>A0ABW8UY35</accession>
<evidence type="ECO:0000256" key="6">
    <source>
        <dbReference type="ARBA" id="ARBA00022777"/>
    </source>
</evidence>
<dbReference type="InterPro" id="IPR036097">
    <property type="entry name" value="HisK_dim/P_sf"/>
</dbReference>
<dbReference type="PRINTS" id="PR00344">
    <property type="entry name" value="BCTRLSENSOR"/>
</dbReference>
<evidence type="ECO:0000256" key="1">
    <source>
        <dbReference type="ARBA" id="ARBA00000085"/>
    </source>
</evidence>
<keyword evidence="3" id="KW-0597">Phosphoprotein</keyword>
<feature type="transmembrane region" description="Helical" evidence="9">
    <location>
        <begin position="124"/>
        <end position="146"/>
    </location>
</feature>
<evidence type="ECO:0000256" key="3">
    <source>
        <dbReference type="ARBA" id="ARBA00022553"/>
    </source>
</evidence>
<keyword evidence="6 11" id="KW-0418">Kinase</keyword>
<comment type="caution">
    <text evidence="11">The sequence shown here is derived from an EMBL/GenBank/DDBJ whole genome shotgun (WGS) entry which is preliminary data.</text>
</comment>
<feature type="transmembrane region" description="Helical" evidence="9">
    <location>
        <begin position="98"/>
        <end position="118"/>
    </location>
</feature>
<dbReference type="Gene3D" id="1.10.287.130">
    <property type="match status" value="1"/>
</dbReference>
<reference evidence="11 12" key="1">
    <citation type="submission" date="2024-08" db="EMBL/GenBank/DDBJ databases">
        <title>Tateyamaria sp. nov., isolated from marine algae.</title>
        <authorList>
            <person name="Choi B.J."/>
            <person name="Kim J.M."/>
            <person name="Lee J.K."/>
            <person name="Choi D.G."/>
            <person name="Bayburt H."/>
            <person name="Baek J.H."/>
            <person name="Han D.M."/>
            <person name="Jeon C.O."/>
        </authorList>
    </citation>
    <scope>NUCLEOTIDE SEQUENCE [LARGE SCALE GENOMIC DNA]</scope>
    <source>
        <strain evidence="11 12">KMU-156</strain>
    </source>
</reference>
<feature type="transmembrane region" description="Helical" evidence="9">
    <location>
        <begin position="12"/>
        <end position="29"/>
    </location>
</feature>
<feature type="transmembrane region" description="Helical" evidence="9">
    <location>
        <begin position="70"/>
        <end position="86"/>
    </location>
</feature>
<dbReference type="SMART" id="SM00388">
    <property type="entry name" value="HisKA"/>
    <property type="match status" value="1"/>
</dbReference>
<dbReference type="SMART" id="SM00387">
    <property type="entry name" value="HATPase_c"/>
    <property type="match status" value="1"/>
</dbReference>
<dbReference type="PANTHER" id="PTHR43065">
    <property type="entry name" value="SENSOR HISTIDINE KINASE"/>
    <property type="match status" value="1"/>
</dbReference>
<organism evidence="11 12">
    <name type="scientific">Tateyamaria armeniaca</name>
    <dbReference type="NCBI Taxonomy" id="2518930"/>
    <lineage>
        <taxon>Bacteria</taxon>
        <taxon>Pseudomonadati</taxon>
        <taxon>Pseudomonadota</taxon>
        <taxon>Alphaproteobacteria</taxon>
        <taxon>Rhodobacterales</taxon>
        <taxon>Roseobacteraceae</taxon>
        <taxon>Tateyamaria</taxon>
    </lineage>
</organism>
<keyword evidence="9" id="KW-0812">Transmembrane</keyword>
<dbReference type="EMBL" id="JBHDIY010000002">
    <property type="protein sequence ID" value="MFL4471740.1"/>
    <property type="molecule type" value="Genomic_DNA"/>
</dbReference>
<name>A0ABW8UY35_9RHOB</name>
<evidence type="ECO:0000256" key="7">
    <source>
        <dbReference type="ARBA" id="ARBA00022840"/>
    </source>
</evidence>
<evidence type="ECO:0000313" key="12">
    <source>
        <dbReference type="Proteomes" id="UP001627408"/>
    </source>
</evidence>
<dbReference type="PROSITE" id="PS50109">
    <property type="entry name" value="HIS_KIN"/>
    <property type="match status" value="1"/>
</dbReference>
<sequence>MLWFATGHSVMLVWGAGYVVFNTAYVEFLRRRAGPVRPLHLALAAAASTFVVAWYGTMVVYIATMGDGEWLLLACCGAIGLALHCLSRNHEFSYSAMIDLGATLVTSLGVLVAAFMQIEAMWTGFATLLGGVCVVAYFCLSFRDIIIERQKLNRRLLSETQDEKMRALGQFTSGVAHDFNNLLTVVNGNIELAKLDPQGIETHEYLEEAHAAGMKGAVLIQQLLAFARKSQITVSDISLKDMFRRLSGLLDRVLPAHIALSVDVRDDDVCVRADSAMIESAVINLVINARDALGEQPGKIVISIEPFGRNEVEIAVRDTGPGMDDDTLARAVEPFFTTKAVGDGSGLGLSMVTGVAEQCGGRLELENQPGGGLSARMFLPMAVCEASAQASFEGAGHPA</sequence>
<dbReference type="EC" id="2.7.13.3" evidence="2"/>
<evidence type="ECO:0000256" key="2">
    <source>
        <dbReference type="ARBA" id="ARBA00012438"/>
    </source>
</evidence>
<proteinExistence type="predicted"/>
<feature type="transmembrane region" description="Helical" evidence="9">
    <location>
        <begin position="41"/>
        <end position="64"/>
    </location>
</feature>
<dbReference type="CDD" id="cd00082">
    <property type="entry name" value="HisKA"/>
    <property type="match status" value="1"/>
</dbReference>
<keyword evidence="12" id="KW-1185">Reference proteome</keyword>
<keyword evidence="5" id="KW-0547">Nucleotide-binding</keyword>
<dbReference type="InterPro" id="IPR003661">
    <property type="entry name" value="HisK_dim/P_dom"/>
</dbReference>
<keyword evidence="9" id="KW-1133">Transmembrane helix</keyword>
<evidence type="ECO:0000256" key="4">
    <source>
        <dbReference type="ARBA" id="ARBA00022679"/>
    </source>
</evidence>
<dbReference type="RefSeq" id="WP_407593597.1">
    <property type="nucleotide sequence ID" value="NZ_JBHDIY010000002.1"/>
</dbReference>
<keyword evidence="4" id="KW-0808">Transferase</keyword>
<evidence type="ECO:0000313" key="11">
    <source>
        <dbReference type="EMBL" id="MFL4471740.1"/>
    </source>
</evidence>
<dbReference type="InterPro" id="IPR036890">
    <property type="entry name" value="HATPase_C_sf"/>
</dbReference>
<evidence type="ECO:0000256" key="5">
    <source>
        <dbReference type="ARBA" id="ARBA00022741"/>
    </source>
</evidence>
<dbReference type="Gene3D" id="3.30.565.10">
    <property type="entry name" value="Histidine kinase-like ATPase, C-terminal domain"/>
    <property type="match status" value="1"/>
</dbReference>
<protein>
    <recommendedName>
        <fullName evidence="2">histidine kinase</fullName>
        <ecNumber evidence="2">2.7.13.3</ecNumber>
    </recommendedName>
</protein>
<dbReference type="Pfam" id="PF00512">
    <property type="entry name" value="HisKA"/>
    <property type="match status" value="1"/>
</dbReference>
<evidence type="ECO:0000256" key="9">
    <source>
        <dbReference type="SAM" id="Phobius"/>
    </source>
</evidence>
<evidence type="ECO:0000256" key="8">
    <source>
        <dbReference type="ARBA" id="ARBA00023012"/>
    </source>
</evidence>
<dbReference type="GO" id="GO:0016301">
    <property type="term" value="F:kinase activity"/>
    <property type="evidence" value="ECO:0007669"/>
    <property type="project" value="UniProtKB-KW"/>
</dbReference>
<dbReference type="InterPro" id="IPR005467">
    <property type="entry name" value="His_kinase_dom"/>
</dbReference>
<dbReference type="SUPFAM" id="SSF47384">
    <property type="entry name" value="Homodimeric domain of signal transducing histidine kinase"/>
    <property type="match status" value="1"/>
</dbReference>
<dbReference type="InterPro" id="IPR003594">
    <property type="entry name" value="HATPase_dom"/>
</dbReference>
<dbReference type="Proteomes" id="UP001627408">
    <property type="component" value="Unassembled WGS sequence"/>
</dbReference>
<comment type="catalytic activity">
    <reaction evidence="1">
        <text>ATP + protein L-histidine = ADP + protein N-phospho-L-histidine.</text>
        <dbReference type="EC" id="2.7.13.3"/>
    </reaction>
</comment>
<dbReference type="Pfam" id="PF02518">
    <property type="entry name" value="HATPase_c"/>
    <property type="match status" value="1"/>
</dbReference>
<dbReference type="SUPFAM" id="SSF55874">
    <property type="entry name" value="ATPase domain of HSP90 chaperone/DNA topoisomerase II/histidine kinase"/>
    <property type="match status" value="1"/>
</dbReference>
<dbReference type="PANTHER" id="PTHR43065:SF46">
    <property type="entry name" value="C4-DICARBOXYLATE TRANSPORT SENSOR PROTEIN DCTB"/>
    <property type="match status" value="1"/>
</dbReference>